<accession>A0A6G6ADJ7</accession>
<reference evidence="2" key="1">
    <citation type="submission" date="2019-07" db="EMBL/GenBank/DDBJ databases">
        <title>The discovery of a new lineage B mimivirus raises questions about particles surface fibrils.</title>
        <authorList>
            <person name="Silva L.K.S."/>
            <person name="Rodrigues R.A.L."/>
            <person name="Andrade A.C.S.P."/>
            <person name="Hikida H."/>
            <person name="Andreani J."/>
            <person name="Levasseur A."/>
            <person name="La Scola B."/>
            <person name="Abrahao J.S."/>
        </authorList>
    </citation>
    <scope>NUCLEOTIDE SEQUENCE</scope>
    <source>
        <strain evidence="2">B60</strain>
    </source>
</reference>
<evidence type="ECO:0000313" key="2">
    <source>
        <dbReference type="EMBL" id="QID06466.1"/>
    </source>
</evidence>
<dbReference type="EMBL" id="MN175499">
    <property type="protein sequence ID" value="QID06466.1"/>
    <property type="molecule type" value="Genomic_DNA"/>
</dbReference>
<feature type="transmembrane region" description="Helical" evidence="1">
    <location>
        <begin position="214"/>
        <end position="231"/>
    </location>
</feature>
<evidence type="ECO:0000256" key="1">
    <source>
        <dbReference type="SAM" id="Phobius"/>
    </source>
</evidence>
<keyword evidence="1" id="KW-0472">Membrane</keyword>
<keyword evidence="1" id="KW-0812">Transmembrane</keyword>
<keyword evidence="1" id="KW-1133">Transmembrane helix</keyword>
<proteinExistence type="predicted"/>
<protein>
    <submittedName>
        <fullName evidence="2">Zinc finger protein</fullName>
    </submittedName>
</protein>
<organism evidence="2">
    <name type="scientific">Borely moumouvirus</name>
    <dbReference type="NCBI Taxonomy" id="2712067"/>
    <lineage>
        <taxon>Viruses</taxon>
        <taxon>Varidnaviria</taxon>
        <taxon>Bamfordvirae</taxon>
        <taxon>Nucleocytoviricota</taxon>
        <taxon>Megaviricetes</taxon>
        <taxon>Imitervirales</taxon>
        <taxon>Mimiviridae</taxon>
        <taxon>Megamimivirinae</taxon>
        <taxon>Moumouvirus</taxon>
    </lineage>
</organism>
<sequence length="232" mass="27325">MIYIPNIKIDFYNIIIEQFKILKNQILMRQFKCCIICGSCEYLSKICFYLNQYQLIHKCSVCQKMYSDGKIRTETKSELNHIPAWEVWKIPVDKIRNMYRITPGPDSKYYTTGPYYTDELARFYKPTISVRRLKSGGLCYKTCLGCGFDRFTDQIWYNKKEDPIGDGINPSLCNLCIVKWYNHISCCEKFICLNEASVGDLLGLNWLIEIIGNYKLIFMILVIILTLIYYVY</sequence>
<name>A0A6G6ADJ7_9VIRU</name>